<dbReference type="AlphaFoldDB" id="W9WWR4"/>
<dbReference type="OrthoDB" id="47007at2759"/>
<dbReference type="SUPFAM" id="SSF51735">
    <property type="entry name" value="NAD(P)-binding Rossmann-fold domains"/>
    <property type="match status" value="1"/>
</dbReference>
<dbReference type="GeneID" id="19192738"/>
<dbReference type="Proteomes" id="UP000019471">
    <property type="component" value="Unassembled WGS sequence"/>
</dbReference>
<evidence type="ECO:0000313" key="2">
    <source>
        <dbReference type="Proteomes" id="UP000019471"/>
    </source>
</evidence>
<dbReference type="HOGENOM" id="CLU_2512444_0_0_1"/>
<evidence type="ECO:0000313" key="1">
    <source>
        <dbReference type="EMBL" id="EXJ69101.1"/>
    </source>
</evidence>
<evidence type="ECO:0008006" key="3">
    <source>
        <dbReference type="Google" id="ProtNLM"/>
    </source>
</evidence>
<dbReference type="STRING" id="1182543.W9WWR4"/>
<dbReference type="EMBL" id="AMGX01000012">
    <property type="protein sequence ID" value="EXJ69101.1"/>
    <property type="molecule type" value="Genomic_DNA"/>
</dbReference>
<gene>
    <name evidence="1" type="ORF">A1O5_08036</name>
</gene>
<dbReference type="InterPro" id="IPR036291">
    <property type="entry name" value="NAD(P)-bd_dom_sf"/>
</dbReference>
<keyword evidence="2" id="KW-1185">Reference proteome</keyword>
<dbReference type="Pfam" id="PF13561">
    <property type="entry name" value="adh_short_C2"/>
    <property type="match status" value="1"/>
</dbReference>
<dbReference type="Gene3D" id="3.40.50.720">
    <property type="entry name" value="NAD(P)-binding Rossmann-like Domain"/>
    <property type="match status" value="1"/>
</dbReference>
<organism evidence="1 2">
    <name type="scientific">Cladophialophora psammophila CBS 110553</name>
    <dbReference type="NCBI Taxonomy" id="1182543"/>
    <lineage>
        <taxon>Eukaryota</taxon>
        <taxon>Fungi</taxon>
        <taxon>Dikarya</taxon>
        <taxon>Ascomycota</taxon>
        <taxon>Pezizomycotina</taxon>
        <taxon>Eurotiomycetes</taxon>
        <taxon>Chaetothyriomycetidae</taxon>
        <taxon>Chaetothyriales</taxon>
        <taxon>Herpotrichiellaceae</taxon>
        <taxon>Cladophialophora</taxon>
    </lineage>
</organism>
<dbReference type="InterPro" id="IPR002347">
    <property type="entry name" value="SDR_fam"/>
</dbReference>
<dbReference type="RefSeq" id="XP_007746811.1">
    <property type="nucleotide sequence ID" value="XM_007748621.1"/>
</dbReference>
<proteinExistence type="predicted"/>
<comment type="caution">
    <text evidence="1">The sequence shown here is derived from an EMBL/GenBank/DDBJ whole genome shotgun (WGS) entry which is preliminary data.</text>
</comment>
<protein>
    <recommendedName>
        <fullName evidence="3">3-oxoacyl-[acyl-carrier protein] reductase</fullName>
    </recommendedName>
</protein>
<accession>W9WWR4</accession>
<sequence length="85" mass="9155">MIKTRPGQQRNLWPKSTSLGVQSIAVKTDASSANFGTTLVNAALKSFTTETIDIIVNNAGFATPNPEGIASVGFDEWDQVFRINV</sequence>
<reference evidence="1 2" key="1">
    <citation type="submission" date="2013-03" db="EMBL/GenBank/DDBJ databases">
        <title>The Genome Sequence of Cladophialophora psammophila CBS 110553.</title>
        <authorList>
            <consortium name="The Broad Institute Genomics Platform"/>
            <person name="Cuomo C."/>
            <person name="de Hoog S."/>
            <person name="Gorbushina A."/>
            <person name="Walker B."/>
            <person name="Young S.K."/>
            <person name="Zeng Q."/>
            <person name="Gargeya S."/>
            <person name="Fitzgerald M."/>
            <person name="Haas B."/>
            <person name="Abouelleil A."/>
            <person name="Allen A.W."/>
            <person name="Alvarado L."/>
            <person name="Arachchi H.M."/>
            <person name="Berlin A.M."/>
            <person name="Chapman S.B."/>
            <person name="Gainer-Dewar J."/>
            <person name="Goldberg J."/>
            <person name="Griggs A."/>
            <person name="Gujja S."/>
            <person name="Hansen M."/>
            <person name="Howarth C."/>
            <person name="Imamovic A."/>
            <person name="Ireland A."/>
            <person name="Larimer J."/>
            <person name="McCowan C."/>
            <person name="Murphy C."/>
            <person name="Pearson M."/>
            <person name="Poon T.W."/>
            <person name="Priest M."/>
            <person name="Roberts A."/>
            <person name="Saif S."/>
            <person name="Shea T."/>
            <person name="Sisk P."/>
            <person name="Sykes S."/>
            <person name="Wortman J."/>
            <person name="Nusbaum C."/>
            <person name="Birren B."/>
        </authorList>
    </citation>
    <scope>NUCLEOTIDE SEQUENCE [LARGE SCALE GENOMIC DNA]</scope>
    <source>
        <strain evidence="1 2">CBS 110553</strain>
    </source>
</reference>
<name>W9WWR4_9EURO</name>